<evidence type="ECO:0000313" key="4">
    <source>
        <dbReference type="EMBL" id="CAB4560093.1"/>
    </source>
</evidence>
<dbReference type="Gene3D" id="3.50.50.60">
    <property type="entry name" value="FAD/NAD(P)-binding domain"/>
    <property type="match status" value="2"/>
</dbReference>
<sequence>MGELVNGIYEGNPHVGLTITDDAAKIEAMLADVSIPTLVLSMVHMTGDASWIRGPIRPLGLFLNEIQGYLPEEQKAEIRARALEAIIGFRDAGCVLPPPPDEALLREMMAWLVCEEVPAEYVPMMLEDMELDGTDQRSVVSHSSAEARAALPVVVVGAGESGVLAGIRLKQAGIPFTIIEKNAGVGGTWYENSYPGCRVDVGNHFYCYSFEPSDHWTEYFAKQPEIRAYFEEVTNRHDLWSSIRFSTEVVRAVWDEVAGLWHVTVRSSDGTEEVLDARAVVTAVGQLNRPKIPDIPGIESFSGPSFHSARWDHSVDLAGKRVLMIGAGASGFQIAPTIAPDVASLVVFQRTAQWMFPNPNYHEKVPAGMTWAIQHLPFYGRWYRFLLFWPGCDGSLVNATIDPDWPHQDRSINAANDMARQMFTDWIAGQVGDDAELLAKVIPDYPATGKRTLQDNGSWLRALKRDNVELVRTEIDHIDANGLVTVDGQRYDADVIVFATGFQMSKVLFPMEFVGRDGVSLNDFWSDRPSAYLGITVPGFPNLFMMYGPSTHLNHGGSLIFHSECQMRYISKCLDELASSGATSMEPKPELYEAYHDKHQALIKQMVWSHPSITHTHFRNEAGEIHTVSPFRLVDYWAWTRDVNVDDYVLS</sequence>
<dbReference type="PANTHER" id="PTHR42877">
    <property type="entry name" value="L-ORNITHINE N(5)-MONOOXYGENASE-RELATED"/>
    <property type="match status" value="1"/>
</dbReference>
<keyword evidence="1" id="KW-0285">Flavoprotein</keyword>
<dbReference type="PANTHER" id="PTHR42877:SF4">
    <property type="entry name" value="FAD_NAD(P)-BINDING DOMAIN-CONTAINING PROTEIN-RELATED"/>
    <property type="match status" value="1"/>
</dbReference>
<evidence type="ECO:0000256" key="1">
    <source>
        <dbReference type="ARBA" id="ARBA00022630"/>
    </source>
</evidence>
<dbReference type="InterPro" id="IPR036188">
    <property type="entry name" value="FAD/NAD-bd_sf"/>
</dbReference>
<keyword evidence="2" id="KW-0274">FAD</keyword>
<dbReference type="PRINTS" id="PR00411">
    <property type="entry name" value="PNDRDTASEI"/>
</dbReference>
<evidence type="ECO:0000256" key="3">
    <source>
        <dbReference type="ARBA" id="ARBA00023002"/>
    </source>
</evidence>
<dbReference type="SUPFAM" id="SSF51905">
    <property type="entry name" value="FAD/NAD(P)-binding domain"/>
    <property type="match status" value="1"/>
</dbReference>
<name>A0A6J6DCV1_9ZZZZ</name>
<dbReference type="Pfam" id="PF00743">
    <property type="entry name" value="FMO-like"/>
    <property type="match status" value="1"/>
</dbReference>
<keyword evidence="3" id="KW-0560">Oxidoreductase</keyword>
<organism evidence="4">
    <name type="scientific">freshwater metagenome</name>
    <dbReference type="NCBI Taxonomy" id="449393"/>
    <lineage>
        <taxon>unclassified sequences</taxon>
        <taxon>metagenomes</taxon>
        <taxon>ecological metagenomes</taxon>
    </lineage>
</organism>
<reference evidence="4" key="1">
    <citation type="submission" date="2020-05" db="EMBL/GenBank/DDBJ databases">
        <authorList>
            <person name="Chiriac C."/>
            <person name="Salcher M."/>
            <person name="Ghai R."/>
            <person name="Kavagutti S V."/>
        </authorList>
    </citation>
    <scope>NUCLEOTIDE SEQUENCE</scope>
</reference>
<dbReference type="GO" id="GO:0050661">
    <property type="term" value="F:NADP binding"/>
    <property type="evidence" value="ECO:0007669"/>
    <property type="project" value="InterPro"/>
</dbReference>
<dbReference type="GO" id="GO:0050660">
    <property type="term" value="F:flavin adenine dinucleotide binding"/>
    <property type="evidence" value="ECO:0007669"/>
    <property type="project" value="InterPro"/>
</dbReference>
<accession>A0A6J6DCV1</accession>
<gene>
    <name evidence="4" type="ORF">UFOPK1603_00497</name>
</gene>
<dbReference type="AlphaFoldDB" id="A0A6J6DCV1"/>
<dbReference type="GO" id="GO:0004499">
    <property type="term" value="F:N,N-dimethylaniline monooxygenase activity"/>
    <property type="evidence" value="ECO:0007669"/>
    <property type="project" value="InterPro"/>
</dbReference>
<dbReference type="InterPro" id="IPR051209">
    <property type="entry name" value="FAD-bind_Monooxygenase_sf"/>
</dbReference>
<proteinExistence type="predicted"/>
<dbReference type="InterPro" id="IPR020946">
    <property type="entry name" value="Flavin_mOase-like"/>
</dbReference>
<protein>
    <submittedName>
        <fullName evidence="4">Unannotated protein</fullName>
    </submittedName>
</protein>
<evidence type="ECO:0000256" key="2">
    <source>
        <dbReference type="ARBA" id="ARBA00022827"/>
    </source>
</evidence>
<dbReference type="EMBL" id="CAEZTG010000031">
    <property type="protein sequence ID" value="CAB4560093.1"/>
    <property type="molecule type" value="Genomic_DNA"/>
</dbReference>
<dbReference type="PRINTS" id="PR00368">
    <property type="entry name" value="FADPNR"/>
</dbReference>